<keyword evidence="2" id="KW-1185">Reference proteome</keyword>
<dbReference type="EMBL" id="SMKX01000029">
    <property type="protein sequence ID" value="TDD60010.1"/>
    <property type="molecule type" value="Genomic_DNA"/>
</dbReference>
<evidence type="ECO:0000313" key="1">
    <source>
        <dbReference type="EMBL" id="TDD60010.1"/>
    </source>
</evidence>
<dbReference type="OrthoDB" id="4541472at2"/>
<reference evidence="1 2" key="1">
    <citation type="submission" date="2019-03" db="EMBL/GenBank/DDBJ databases">
        <title>Draft genome sequences of novel Actinobacteria.</title>
        <authorList>
            <person name="Sahin N."/>
            <person name="Ay H."/>
            <person name="Saygin H."/>
        </authorList>
    </citation>
    <scope>NUCLEOTIDE SEQUENCE [LARGE SCALE GENOMIC DNA]</scope>
    <source>
        <strain evidence="1 2">JCM 13523</strain>
    </source>
</reference>
<comment type="caution">
    <text evidence="1">The sequence shown here is derived from an EMBL/GenBank/DDBJ whole genome shotgun (WGS) entry which is preliminary data.</text>
</comment>
<proteinExistence type="predicted"/>
<dbReference type="Proteomes" id="UP000295124">
    <property type="component" value="Unassembled WGS sequence"/>
</dbReference>
<evidence type="ECO:0000313" key="2">
    <source>
        <dbReference type="Proteomes" id="UP000295124"/>
    </source>
</evidence>
<accession>A0A4R4ZNX4</accession>
<name>A0A4R4ZNX4_9ACTN</name>
<dbReference type="AlphaFoldDB" id="A0A4R4ZNX4"/>
<protein>
    <submittedName>
        <fullName evidence="1">Uncharacterized protein</fullName>
    </submittedName>
</protein>
<sequence>MANIVDDMTVGIIWATANADTALLADDAQLVRSQGYVAHHEKSAVSRGVIDEVPTLNPVASQWLGSRFCSRHIARHLNQIEDAPLFWTREQRGEEATAWLLWSHKFDYLRRTSRRFTNMRRGFCIPESEVTASPQYERVMLLLAMALMEAFGIRVELSTQPEHSVVEGFVLADRAIVANWLGSPGLWCVEASAPQSRLITYRRLAGEVVSDSLTSQATPARRLAALASYLDVPWGWFRRRCVELAAVGVDDIAHPRSRLLSTRGLNTAIRYVAYIDVLEGDDFARR</sequence>
<organism evidence="1 2">
    <name type="scientific">Kribbella antibiotica</name>
    <dbReference type="NCBI Taxonomy" id="190195"/>
    <lineage>
        <taxon>Bacteria</taxon>
        <taxon>Bacillati</taxon>
        <taxon>Actinomycetota</taxon>
        <taxon>Actinomycetes</taxon>
        <taxon>Propionibacteriales</taxon>
        <taxon>Kribbellaceae</taxon>
        <taxon>Kribbella</taxon>
    </lineage>
</organism>
<gene>
    <name evidence="1" type="ORF">E1263_13010</name>
</gene>